<evidence type="ECO:0000313" key="2">
    <source>
        <dbReference type="EMBL" id="RUP43354.1"/>
    </source>
</evidence>
<dbReference type="InterPro" id="IPR029045">
    <property type="entry name" value="ClpP/crotonase-like_dom_sf"/>
</dbReference>
<dbReference type="AlphaFoldDB" id="A0A433CXP1"/>
<protein>
    <submittedName>
        <fullName evidence="2">ClpP/crotonase-like domain-containing protein</fullName>
    </submittedName>
</protein>
<comment type="caution">
    <text evidence="2">The sequence shown here is derived from an EMBL/GenBank/DDBJ whole genome shotgun (WGS) entry which is preliminary data.</text>
</comment>
<accession>A0A433CXP1</accession>
<dbReference type="EMBL" id="RBNI01011186">
    <property type="protein sequence ID" value="RUP43354.1"/>
    <property type="molecule type" value="Genomic_DNA"/>
</dbReference>
<organism evidence="2 3">
    <name type="scientific">Jimgerdemannia flammicorona</name>
    <dbReference type="NCBI Taxonomy" id="994334"/>
    <lineage>
        <taxon>Eukaryota</taxon>
        <taxon>Fungi</taxon>
        <taxon>Fungi incertae sedis</taxon>
        <taxon>Mucoromycota</taxon>
        <taxon>Mucoromycotina</taxon>
        <taxon>Endogonomycetes</taxon>
        <taxon>Endogonales</taxon>
        <taxon>Endogonaceae</taxon>
        <taxon>Jimgerdemannia</taxon>
    </lineage>
</organism>
<dbReference type="OrthoDB" id="439921at2759"/>
<dbReference type="InterPro" id="IPR051047">
    <property type="entry name" value="AccD/PCCB"/>
</dbReference>
<evidence type="ECO:0000313" key="3">
    <source>
        <dbReference type="Proteomes" id="UP000268093"/>
    </source>
</evidence>
<reference evidence="2 3" key="1">
    <citation type="journal article" date="2018" name="New Phytol.">
        <title>Phylogenomics of Endogonaceae and evolution of mycorrhizas within Mucoromycota.</title>
        <authorList>
            <person name="Chang Y."/>
            <person name="Desiro A."/>
            <person name="Na H."/>
            <person name="Sandor L."/>
            <person name="Lipzen A."/>
            <person name="Clum A."/>
            <person name="Barry K."/>
            <person name="Grigoriev I.V."/>
            <person name="Martin F.M."/>
            <person name="Stajich J.E."/>
            <person name="Smith M.E."/>
            <person name="Bonito G."/>
            <person name="Spatafora J.W."/>
        </authorList>
    </citation>
    <scope>NUCLEOTIDE SEQUENCE [LARGE SCALE GENOMIC DNA]</scope>
    <source>
        <strain evidence="2 3">GMNB39</strain>
    </source>
</reference>
<feature type="domain" description="Acetyl-coenzyme A carboxylase carboxyl transferase subunit beta" evidence="1">
    <location>
        <begin position="79"/>
        <end position="214"/>
    </location>
</feature>
<name>A0A433CXP1_9FUNG</name>
<dbReference type="Proteomes" id="UP000268093">
    <property type="component" value="Unassembled WGS sequence"/>
</dbReference>
<proteinExistence type="predicted"/>
<dbReference type="SUPFAM" id="SSF52096">
    <property type="entry name" value="ClpP/crotonase"/>
    <property type="match status" value="1"/>
</dbReference>
<dbReference type="Pfam" id="PF01039">
    <property type="entry name" value="Carboxyl_trans"/>
    <property type="match status" value="1"/>
</dbReference>
<sequence length="234" mass="26246">VPHEFAHILFMYSCRRHIDLLDTFGLPLLNLVDQPGFAVGTEAEKEAYVAYSPPFFTLRISFNFIPLIRPTYTPPHSTIRAGATALAAIYQSTIPIFSVILRRVFGVAGGAFVDNRVPNFRVAWPSGDWGSLPLEGGVEVCNEFWGGGDVRGGAAYKRQLAAAGPKREELKAQLLSQFESIRSPLRTAEAFDIPEIIDPRDTRKRACEWAHLIYEYVLPERLARRKAADVEWQL</sequence>
<evidence type="ECO:0000259" key="1">
    <source>
        <dbReference type="Pfam" id="PF01039"/>
    </source>
</evidence>
<feature type="non-terminal residue" evidence="2">
    <location>
        <position position="1"/>
    </location>
</feature>
<keyword evidence="3" id="KW-1185">Reference proteome</keyword>
<dbReference type="PANTHER" id="PTHR43842:SF2">
    <property type="entry name" value="PROPIONYL-COA CARBOXYLASE BETA CHAIN, MITOCHONDRIAL"/>
    <property type="match status" value="1"/>
</dbReference>
<gene>
    <name evidence="2" type="ORF">BC936DRAFT_137301</name>
</gene>
<dbReference type="GO" id="GO:0004658">
    <property type="term" value="F:propionyl-CoA carboxylase activity"/>
    <property type="evidence" value="ECO:0007669"/>
    <property type="project" value="TreeGrafter"/>
</dbReference>
<dbReference type="InterPro" id="IPR034733">
    <property type="entry name" value="AcCoA_carboxyl_beta"/>
</dbReference>
<dbReference type="PANTHER" id="PTHR43842">
    <property type="entry name" value="PROPIONYL-COA CARBOXYLASE BETA CHAIN"/>
    <property type="match status" value="1"/>
</dbReference>
<dbReference type="Gene3D" id="3.90.226.10">
    <property type="entry name" value="2-enoyl-CoA Hydratase, Chain A, domain 1"/>
    <property type="match status" value="1"/>
</dbReference>